<dbReference type="RefSeq" id="WP_157438145.1">
    <property type="nucleotide sequence ID" value="NZ_JAAXPI010000001.1"/>
</dbReference>
<keyword evidence="3" id="KW-1185">Reference proteome</keyword>
<evidence type="ECO:0000313" key="2">
    <source>
        <dbReference type="EMBL" id="NKZ02193.1"/>
    </source>
</evidence>
<dbReference type="AlphaFoldDB" id="A0A846YVT4"/>
<sequence length="55" mass="5833">MDETRHGRAAGRRRLLTENVGDAAGEPVPAFPVLVAGRSGRPGVRAGEPERIARV</sequence>
<evidence type="ECO:0000256" key="1">
    <source>
        <dbReference type="SAM" id="MobiDB-lite"/>
    </source>
</evidence>
<feature type="region of interest" description="Disordered" evidence="1">
    <location>
        <begin position="1"/>
        <end position="27"/>
    </location>
</feature>
<protein>
    <submittedName>
        <fullName evidence="2">Uncharacterized protein</fullName>
    </submittedName>
</protein>
<reference evidence="2 3" key="1">
    <citation type="submission" date="2020-04" db="EMBL/GenBank/DDBJ databases">
        <title>MicrobeNet Type strains.</title>
        <authorList>
            <person name="Nicholson A.C."/>
        </authorList>
    </citation>
    <scope>NUCLEOTIDE SEQUENCE [LARGE SCALE GENOMIC DNA]</scope>
    <source>
        <strain evidence="2 3">ATCC BAA-277</strain>
    </source>
</reference>
<gene>
    <name evidence="2" type="ORF">HGB48_00235</name>
</gene>
<comment type="caution">
    <text evidence="2">The sequence shown here is derived from an EMBL/GenBank/DDBJ whole genome shotgun (WGS) entry which is preliminary data.</text>
</comment>
<evidence type="ECO:0000313" key="3">
    <source>
        <dbReference type="Proteomes" id="UP000579250"/>
    </source>
</evidence>
<proteinExistence type="predicted"/>
<dbReference type="EMBL" id="JAAXPI010000001">
    <property type="protein sequence ID" value="NKZ02193.1"/>
    <property type="molecule type" value="Genomic_DNA"/>
</dbReference>
<accession>A0A846YVT4</accession>
<organism evidence="2 3">
    <name type="scientific">Actinomadura latina</name>
    <dbReference type="NCBI Taxonomy" id="163603"/>
    <lineage>
        <taxon>Bacteria</taxon>
        <taxon>Bacillati</taxon>
        <taxon>Actinomycetota</taxon>
        <taxon>Actinomycetes</taxon>
        <taxon>Streptosporangiales</taxon>
        <taxon>Thermomonosporaceae</taxon>
        <taxon>Actinomadura</taxon>
    </lineage>
</organism>
<name>A0A846YVT4_9ACTN</name>
<dbReference type="Proteomes" id="UP000579250">
    <property type="component" value="Unassembled WGS sequence"/>
</dbReference>